<protein>
    <submittedName>
        <fullName evidence="3">Uncharacterized protein</fullName>
    </submittedName>
</protein>
<dbReference type="Proteomes" id="UP000238176">
    <property type="component" value="Unassembled WGS sequence"/>
</dbReference>
<evidence type="ECO:0000256" key="2">
    <source>
        <dbReference type="SAM" id="Phobius"/>
    </source>
</evidence>
<dbReference type="AlphaFoldDB" id="A0A2T0U4P9"/>
<name>A0A2T0U4P9_9ACTN</name>
<keyword evidence="2" id="KW-0812">Transmembrane</keyword>
<feature type="transmembrane region" description="Helical" evidence="2">
    <location>
        <begin position="41"/>
        <end position="61"/>
    </location>
</feature>
<evidence type="ECO:0000313" key="4">
    <source>
        <dbReference type="Proteomes" id="UP000238176"/>
    </source>
</evidence>
<proteinExistence type="predicted"/>
<dbReference type="EMBL" id="PVTJ01000021">
    <property type="protein sequence ID" value="PRY52899.1"/>
    <property type="molecule type" value="Genomic_DNA"/>
</dbReference>
<reference evidence="3 4" key="1">
    <citation type="submission" date="2018-03" db="EMBL/GenBank/DDBJ databases">
        <title>Genomic Encyclopedia of Type Strains, Phase III (KMG-III): the genomes of soil and plant-associated and newly described type strains.</title>
        <authorList>
            <person name="Whitman W."/>
        </authorList>
    </citation>
    <scope>NUCLEOTIDE SEQUENCE [LARGE SCALE GENOMIC DNA]</scope>
    <source>
        <strain evidence="3 4">CGMCC 4.7067</strain>
    </source>
</reference>
<evidence type="ECO:0000256" key="1">
    <source>
        <dbReference type="SAM" id="MobiDB-lite"/>
    </source>
</evidence>
<sequence>MNAAITPAKPPGTLAEQMHEKDWRDDGPGNDHGERSLLRSVLPFLAGSVAVGIAVVALIGVELNRRRRSKSLLGRVATRAEDAKDALAHAAAGMPDRGKAAARRLWR</sequence>
<dbReference type="RefSeq" id="WP_146148264.1">
    <property type="nucleotide sequence ID" value="NZ_PVTJ01000021.1"/>
</dbReference>
<feature type="region of interest" description="Disordered" evidence="1">
    <location>
        <begin position="1"/>
        <end position="34"/>
    </location>
</feature>
<organism evidence="3 4">
    <name type="scientific">Glycomyces artemisiae</name>
    <dbReference type="NCBI Taxonomy" id="1076443"/>
    <lineage>
        <taxon>Bacteria</taxon>
        <taxon>Bacillati</taxon>
        <taxon>Actinomycetota</taxon>
        <taxon>Actinomycetes</taxon>
        <taxon>Glycomycetales</taxon>
        <taxon>Glycomycetaceae</taxon>
        <taxon>Glycomyces</taxon>
    </lineage>
</organism>
<feature type="compositionally biased region" description="Basic and acidic residues" evidence="1">
    <location>
        <begin position="17"/>
        <end position="34"/>
    </location>
</feature>
<gene>
    <name evidence="3" type="ORF">B0I28_1213</name>
</gene>
<keyword evidence="2" id="KW-1133">Transmembrane helix</keyword>
<keyword evidence="4" id="KW-1185">Reference proteome</keyword>
<keyword evidence="2" id="KW-0472">Membrane</keyword>
<comment type="caution">
    <text evidence="3">The sequence shown here is derived from an EMBL/GenBank/DDBJ whole genome shotgun (WGS) entry which is preliminary data.</text>
</comment>
<accession>A0A2T0U4P9</accession>
<evidence type="ECO:0000313" key="3">
    <source>
        <dbReference type="EMBL" id="PRY52899.1"/>
    </source>
</evidence>